<evidence type="ECO:0000313" key="1">
    <source>
        <dbReference type="EMBL" id="CAG8746326.1"/>
    </source>
</evidence>
<keyword evidence="2" id="KW-1185">Reference proteome</keyword>
<proteinExistence type="predicted"/>
<comment type="caution">
    <text evidence="1">The sequence shown here is derived from an EMBL/GenBank/DDBJ whole genome shotgun (WGS) entry which is preliminary data.</text>
</comment>
<feature type="non-terminal residue" evidence="1">
    <location>
        <position position="98"/>
    </location>
</feature>
<dbReference type="EMBL" id="CAJVPT010050650">
    <property type="protein sequence ID" value="CAG8746326.1"/>
    <property type="molecule type" value="Genomic_DNA"/>
</dbReference>
<sequence length="98" mass="10965">MSARRARVQYGKTSKKIHSRVRAETSVTDEHTLEIEGSQPSRVAVVAKSKPIADGNHKTEYMEKESRVKAPHKIKTDLPAMTLIQGMLARNLSPVVER</sequence>
<protein>
    <submittedName>
        <fullName evidence="1">6705_t:CDS:1</fullName>
    </submittedName>
</protein>
<name>A0ACA9QC36_9GLOM</name>
<dbReference type="Proteomes" id="UP000789525">
    <property type="component" value="Unassembled WGS sequence"/>
</dbReference>
<organism evidence="1 2">
    <name type="scientific">Acaulospora colombiana</name>
    <dbReference type="NCBI Taxonomy" id="27376"/>
    <lineage>
        <taxon>Eukaryota</taxon>
        <taxon>Fungi</taxon>
        <taxon>Fungi incertae sedis</taxon>
        <taxon>Mucoromycota</taxon>
        <taxon>Glomeromycotina</taxon>
        <taxon>Glomeromycetes</taxon>
        <taxon>Diversisporales</taxon>
        <taxon>Acaulosporaceae</taxon>
        <taxon>Acaulospora</taxon>
    </lineage>
</organism>
<gene>
    <name evidence="1" type="ORF">ACOLOM_LOCUS12462</name>
</gene>
<accession>A0ACA9QC36</accession>
<reference evidence="1" key="1">
    <citation type="submission" date="2021-06" db="EMBL/GenBank/DDBJ databases">
        <authorList>
            <person name="Kallberg Y."/>
            <person name="Tangrot J."/>
            <person name="Rosling A."/>
        </authorList>
    </citation>
    <scope>NUCLEOTIDE SEQUENCE</scope>
    <source>
        <strain evidence="1">CL356</strain>
    </source>
</reference>
<evidence type="ECO:0000313" key="2">
    <source>
        <dbReference type="Proteomes" id="UP000789525"/>
    </source>
</evidence>